<dbReference type="Proteomes" id="UP001286313">
    <property type="component" value="Unassembled WGS sequence"/>
</dbReference>
<accession>A0AAE1FNH6</accession>
<proteinExistence type="predicted"/>
<protein>
    <submittedName>
        <fullName evidence="1">Uncharacterized protein</fullName>
    </submittedName>
</protein>
<reference evidence="1" key="1">
    <citation type="submission" date="2023-10" db="EMBL/GenBank/DDBJ databases">
        <title>Genome assemblies of two species of porcelain crab, Petrolisthes cinctipes and Petrolisthes manimaculis (Anomura: Porcellanidae).</title>
        <authorList>
            <person name="Angst P."/>
        </authorList>
    </citation>
    <scope>NUCLEOTIDE SEQUENCE</scope>
    <source>
        <strain evidence="1">PB745_01</strain>
        <tissue evidence="1">Gill</tissue>
    </source>
</reference>
<gene>
    <name evidence="1" type="ORF">Pcinc_018783</name>
</gene>
<dbReference type="EMBL" id="JAWQEG010001821">
    <property type="protein sequence ID" value="KAK3876452.1"/>
    <property type="molecule type" value="Genomic_DNA"/>
</dbReference>
<comment type="caution">
    <text evidence="1">The sequence shown here is derived from an EMBL/GenBank/DDBJ whole genome shotgun (WGS) entry which is preliminary data.</text>
</comment>
<sequence>MVESRQDTETVHILPITWMPIPQSWQPSFVEGKIKVSSPDPSHPSGFRMWTVVLIKISTDDEGETAILYKRKLMSVFQPSLQKVSTATLVDKVETLMRVPAINAENTPS</sequence>
<evidence type="ECO:0000313" key="1">
    <source>
        <dbReference type="EMBL" id="KAK3876452.1"/>
    </source>
</evidence>
<name>A0AAE1FNH6_PETCI</name>
<keyword evidence="2" id="KW-1185">Reference proteome</keyword>
<organism evidence="1 2">
    <name type="scientific">Petrolisthes cinctipes</name>
    <name type="common">Flat porcelain crab</name>
    <dbReference type="NCBI Taxonomy" id="88211"/>
    <lineage>
        <taxon>Eukaryota</taxon>
        <taxon>Metazoa</taxon>
        <taxon>Ecdysozoa</taxon>
        <taxon>Arthropoda</taxon>
        <taxon>Crustacea</taxon>
        <taxon>Multicrustacea</taxon>
        <taxon>Malacostraca</taxon>
        <taxon>Eumalacostraca</taxon>
        <taxon>Eucarida</taxon>
        <taxon>Decapoda</taxon>
        <taxon>Pleocyemata</taxon>
        <taxon>Anomura</taxon>
        <taxon>Galatheoidea</taxon>
        <taxon>Porcellanidae</taxon>
        <taxon>Petrolisthes</taxon>
    </lineage>
</organism>
<evidence type="ECO:0000313" key="2">
    <source>
        <dbReference type="Proteomes" id="UP001286313"/>
    </source>
</evidence>
<dbReference type="AlphaFoldDB" id="A0AAE1FNH6"/>